<name>A0AB73BAN2_CORFL</name>
<evidence type="ECO:0008006" key="3">
    <source>
        <dbReference type="Google" id="ProtNLM"/>
    </source>
</evidence>
<evidence type="ECO:0000313" key="1">
    <source>
        <dbReference type="EMBL" id="GEB98830.1"/>
    </source>
</evidence>
<proteinExistence type="predicted"/>
<dbReference type="InterPro" id="IPR038475">
    <property type="entry name" value="RecG_C_sf"/>
</dbReference>
<dbReference type="Pfam" id="PF13749">
    <property type="entry name" value="HATPase_c_4"/>
    <property type="match status" value="1"/>
</dbReference>
<sequence>MGLLPEATFPSLAATAAVRVSRDGSGVRTRNLKDFGGPIPLLLDETMEWVRDNLAEERAYTADGHTESRPELPMSAVRELLANAFVHRDLGPNTVGTGKRVEIRVLRDRLMIKSPGGLEGLPTAQLESTDLTKSAVNQRVYEIAKCLETPDGRPIIEGEGGGIPEVYHAMRGAGKPDPRFFDNGVEFSVSLFRNNRYDDEESAFRVPSLAHCRG</sequence>
<dbReference type="PANTHER" id="PTHR30595:SF6">
    <property type="entry name" value="SCHLAFEN ALBA-2 DOMAIN-CONTAINING PROTEIN"/>
    <property type="match status" value="1"/>
</dbReference>
<reference evidence="1 2" key="1">
    <citation type="submission" date="2019-06" db="EMBL/GenBank/DDBJ databases">
        <title>Whole genome shotgun sequence of Corynebacterium flavescens NBRC 14136.</title>
        <authorList>
            <person name="Hosoyama A."/>
            <person name="Uohara A."/>
            <person name="Ohji S."/>
            <person name="Ichikawa N."/>
        </authorList>
    </citation>
    <scope>NUCLEOTIDE SEQUENCE [LARGE SCALE GENOMIC DNA]</scope>
    <source>
        <strain evidence="1 2">NBRC 14136</strain>
    </source>
</reference>
<dbReference type="Proteomes" id="UP000315353">
    <property type="component" value="Unassembled WGS sequence"/>
</dbReference>
<gene>
    <name evidence="1" type="ORF">CFL01nite_23250</name>
</gene>
<accession>A0AB73BAN2</accession>
<dbReference type="PANTHER" id="PTHR30595">
    <property type="entry name" value="GLPR-RELATED TRANSCRIPTIONAL REPRESSOR"/>
    <property type="match status" value="1"/>
</dbReference>
<comment type="caution">
    <text evidence="1">The sequence shown here is derived from an EMBL/GenBank/DDBJ whole genome shotgun (WGS) entry which is preliminary data.</text>
</comment>
<organism evidence="1 2">
    <name type="scientific">Corynebacterium flavescens</name>
    <dbReference type="NCBI Taxonomy" id="28028"/>
    <lineage>
        <taxon>Bacteria</taxon>
        <taxon>Bacillati</taxon>
        <taxon>Actinomycetota</taxon>
        <taxon>Actinomycetes</taxon>
        <taxon>Mycobacteriales</taxon>
        <taxon>Corynebacteriaceae</taxon>
        <taxon>Corynebacterium</taxon>
    </lineage>
</organism>
<dbReference type="Gene3D" id="3.30.565.60">
    <property type="match status" value="1"/>
</dbReference>
<evidence type="ECO:0000313" key="2">
    <source>
        <dbReference type="Proteomes" id="UP000315353"/>
    </source>
</evidence>
<dbReference type="EMBL" id="BJNB01000056">
    <property type="protein sequence ID" value="GEB98830.1"/>
    <property type="molecule type" value="Genomic_DNA"/>
</dbReference>
<protein>
    <recommendedName>
        <fullName evidence="3">ATP-dependent DNA helicase RecG C-terminal domain-containing protein</fullName>
    </recommendedName>
</protein>
<dbReference type="AlphaFoldDB" id="A0AB73BAN2"/>